<proteinExistence type="predicted"/>
<dbReference type="HOGENOM" id="CLU_1852300_0_0_0"/>
<keyword evidence="3" id="KW-1185">Reference proteome</keyword>
<reference evidence="2 3" key="1">
    <citation type="journal article" date="2014" name="Genome Announc.">
        <title>Genome Sequence and Methylome of Soil Bacterium Gemmatirosa kalamazoonensis KBS708T, a Member of the Rarely Cultivated Gemmatimonadetes Phylum.</title>
        <authorList>
            <person name="Debruyn J.M."/>
            <person name="Radosevich M."/>
            <person name="Wommack K.E."/>
            <person name="Polson S.W."/>
            <person name="Hauser L.J."/>
            <person name="Fawaz M.N."/>
            <person name="Korlach J."/>
            <person name="Tsai Y.C."/>
        </authorList>
    </citation>
    <scope>NUCLEOTIDE SEQUENCE [LARGE SCALE GENOMIC DNA]</scope>
    <source>
        <strain evidence="2 3">KBS708</strain>
    </source>
</reference>
<dbReference type="RefSeq" id="WP_025409438.1">
    <property type="nucleotide sequence ID" value="NZ_CP007128.1"/>
</dbReference>
<keyword evidence="1" id="KW-0732">Signal</keyword>
<organism evidence="2 3">
    <name type="scientific">Gemmatirosa kalamazoonensis</name>
    <dbReference type="NCBI Taxonomy" id="861299"/>
    <lineage>
        <taxon>Bacteria</taxon>
        <taxon>Pseudomonadati</taxon>
        <taxon>Gemmatimonadota</taxon>
        <taxon>Gemmatimonadia</taxon>
        <taxon>Gemmatimonadales</taxon>
        <taxon>Gemmatimonadaceae</taxon>
        <taxon>Gemmatirosa</taxon>
    </lineage>
</organism>
<dbReference type="InParanoid" id="W0RES6"/>
<dbReference type="eggNOG" id="COG0308">
    <property type="taxonomic scope" value="Bacteria"/>
</dbReference>
<sequence>MRLSSSLAVAAAVTAVTALTASVGAAQPSPPSDPKPPRGMGASYLDHAIVDVYPVENGLVEILIHDLGRAKAPAPIAIYRADGKAPTRCGVPLEVFLNGSRVARFRVPAKPAIVRVELDPDHEYPDANRTNDVWTAKR</sequence>
<protein>
    <submittedName>
        <fullName evidence="2">Uncharacterized protein</fullName>
    </submittedName>
</protein>
<dbReference type="KEGG" id="gba:J421_0346"/>
<feature type="chain" id="PRO_5004794014" evidence="1">
    <location>
        <begin position="26"/>
        <end position="138"/>
    </location>
</feature>
<name>W0RES6_9BACT</name>
<gene>
    <name evidence="2" type="ORF">J421_0346</name>
</gene>
<accession>W0RES6</accession>
<dbReference type="STRING" id="861299.J421_0346"/>
<evidence type="ECO:0000256" key="1">
    <source>
        <dbReference type="SAM" id="SignalP"/>
    </source>
</evidence>
<feature type="signal peptide" evidence="1">
    <location>
        <begin position="1"/>
        <end position="25"/>
    </location>
</feature>
<dbReference type="EMBL" id="CP007128">
    <property type="protein sequence ID" value="AHG87883.1"/>
    <property type="molecule type" value="Genomic_DNA"/>
</dbReference>
<evidence type="ECO:0000313" key="3">
    <source>
        <dbReference type="Proteomes" id="UP000019151"/>
    </source>
</evidence>
<dbReference type="AlphaFoldDB" id="W0RES6"/>
<evidence type="ECO:0000313" key="2">
    <source>
        <dbReference type="EMBL" id="AHG87883.1"/>
    </source>
</evidence>
<dbReference type="Proteomes" id="UP000019151">
    <property type="component" value="Chromosome"/>
</dbReference>